<organism evidence="1 2">
    <name type="scientific">Myxococcus landrumensis</name>
    <dbReference type="NCBI Taxonomy" id="2813577"/>
    <lineage>
        <taxon>Bacteria</taxon>
        <taxon>Pseudomonadati</taxon>
        <taxon>Myxococcota</taxon>
        <taxon>Myxococcia</taxon>
        <taxon>Myxococcales</taxon>
        <taxon>Cystobacterineae</taxon>
        <taxon>Myxococcaceae</taxon>
        <taxon>Myxococcus</taxon>
    </lineage>
</organism>
<dbReference type="Proteomes" id="UP000663090">
    <property type="component" value="Chromosome"/>
</dbReference>
<dbReference type="RefSeq" id="WP_206718840.1">
    <property type="nucleotide sequence ID" value="NZ_CP071091.1"/>
</dbReference>
<dbReference type="EMBL" id="CP071091">
    <property type="protein sequence ID" value="QSQ17206.1"/>
    <property type="molecule type" value="Genomic_DNA"/>
</dbReference>
<accession>A0ABX7NIJ4</accession>
<evidence type="ECO:0000313" key="1">
    <source>
        <dbReference type="EMBL" id="QSQ17206.1"/>
    </source>
</evidence>
<evidence type="ECO:0000313" key="2">
    <source>
        <dbReference type="Proteomes" id="UP000663090"/>
    </source>
</evidence>
<proteinExistence type="predicted"/>
<evidence type="ECO:0008006" key="3">
    <source>
        <dbReference type="Google" id="ProtNLM"/>
    </source>
</evidence>
<gene>
    <name evidence="1" type="ORF">JY572_14590</name>
</gene>
<reference evidence="1 2" key="1">
    <citation type="submission" date="2021-02" db="EMBL/GenBank/DDBJ databases">
        <title>De Novo genome assembly of isolated myxobacteria.</title>
        <authorList>
            <person name="Stevens D.C."/>
        </authorList>
    </citation>
    <scope>NUCLEOTIDE SEQUENCE [LARGE SCALE GENOMIC DNA]</scope>
    <source>
        <strain evidence="1 2">SCHIC003</strain>
    </source>
</reference>
<protein>
    <recommendedName>
        <fullName evidence="3">Transcription factor zinc-finger domain-containing protein</fullName>
    </recommendedName>
</protein>
<name>A0ABX7NIJ4_9BACT</name>
<sequence length="132" mass="14326">MRELIGVVLDMPCSKCGHHYSEHADGPCSFLVKFWGAMTECGCREFSPVPAGEDFAAPRPWHDCPPCPSCKARCGIPVRLADWNHRAVEGDTLVCPSCGAGWVGTVEESTLAERAYSAWLDEDAQASEVARA</sequence>
<keyword evidence="2" id="KW-1185">Reference proteome</keyword>